<evidence type="ECO:0000259" key="6">
    <source>
        <dbReference type="Pfam" id="PF17803"/>
    </source>
</evidence>
<reference evidence="7" key="1">
    <citation type="submission" date="2022-05" db="EMBL/GenBank/DDBJ databases">
        <title>A multi-omics perspective on studying reproductive biology in Daphnia sinensis.</title>
        <authorList>
            <person name="Jia J."/>
        </authorList>
    </citation>
    <scope>NUCLEOTIDE SEQUENCE</scope>
    <source>
        <strain evidence="7">WSL</strain>
    </source>
</reference>
<feature type="region of interest" description="Disordered" evidence="5">
    <location>
        <begin position="1415"/>
        <end position="1439"/>
    </location>
</feature>
<feature type="domain" description="RapA2 cadherin-like" evidence="6">
    <location>
        <begin position="847"/>
        <end position="931"/>
    </location>
</feature>
<dbReference type="InterPro" id="IPR040853">
    <property type="entry name" value="RapA2_cadherin-like"/>
</dbReference>
<keyword evidence="4" id="KW-0106">Calcium</keyword>
<dbReference type="Proteomes" id="UP000820818">
    <property type="component" value="Unassembled WGS sequence"/>
</dbReference>
<dbReference type="Pfam" id="PF17803">
    <property type="entry name" value="Cadherin_4"/>
    <property type="match status" value="6"/>
</dbReference>
<dbReference type="EMBL" id="WJBH02000194">
    <property type="protein sequence ID" value="KAI9550002.1"/>
    <property type="molecule type" value="Genomic_DNA"/>
</dbReference>
<protein>
    <recommendedName>
        <fullName evidence="6">RapA2 cadherin-like domain-containing protein</fullName>
    </recommendedName>
</protein>
<evidence type="ECO:0000313" key="8">
    <source>
        <dbReference type="Proteomes" id="UP000820818"/>
    </source>
</evidence>
<evidence type="ECO:0000313" key="7">
    <source>
        <dbReference type="EMBL" id="KAI9550002.1"/>
    </source>
</evidence>
<dbReference type="PROSITE" id="PS00018">
    <property type="entry name" value="EF_HAND_1"/>
    <property type="match status" value="1"/>
</dbReference>
<keyword evidence="3" id="KW-0732">Signal</keyword>
<name>A0AAD5KE67_9CRUS</name>
<dbReference type="Pfam" id="PF18884">
    <property type="entry name" value="TSP3_bac"/>
    <property type="match status" value="3"/>
</dbReference>
<comment type="caution">
    <text evidence="7">The sequence shown here is derived from an EMBL/GenBank/DDBJ whole genome shotgun (WGS) entry which is preliminary data.</text>
</comment>
<organism evidence="7 8">
    <name type="scientific">Daphnia sinensis</name>
    <dbReference type="NCBI Taxonomy" id="1820382"/>
    <lineage>
        <taxon>Eukaryota</taxon>
        <taxon>Metazoa</taxon>
        <taxon>Ecdysozoa</taxon>
        <taxon>Arthropoda</taxon>
        <taxon>Crustacea</taxon>
        <taxon>Branchiopoda</taxon>
        <taxon>Diplostraca</taxon>
        <taxon>Cladocera</taxon>
        <taxon>Anomopoda</taxon>
        <taxon>Daphniidae</taxon>
        <taxon>Daphnia</taxon>
        <taxon>Daphnia similis group</taxon>
    </lineage>
</organism>
<proteinExistence type="predicted"/>
<dbReference type="NCBIfam" id="NF012211">
    <property type="entry name" value="tand_rpt_95"/>
    <property type="match status" value="5"/>
</dbReference>
<accession>A0AAD5KE67</accession>
<feature type="domain" description="RapA2 cadherin-like" evidence="6">
    <location>
        <begin position="1441"/>
        <end position="1497"/>
    </location>
</feature>
<evidence type="ECO:0000256" key="2">
    <source>
        <dbReference type="ARBA" id="ARBA00022525"/>
    </source>
</evidence>
<keyword evidence="8" id="KW-1185">Reference proteome</keyword>
<feature type="domain" description="RapA2 cadherin-like" evidence="6">
    <location>
        <begin position="737"/>
        <end position="820"/>
    </location>
</feature>
<evidence type="ECO:0000256" key="1">
    <source>
        <dbReference type="ARBA" id="ARBA00004613"/>
    </source>
</evidence>
<keyword evidence="2" id="KW-0964">Secreted</keyword>
<dbReference type="Gene3D" id="2.60.40.1200">
    <property type="match status" value="6"/>
</dbReference>
<sequence>MPKTGITVSSPATWTYGSGNTSFNGLLDGIDGTTFAANTSATFTNASILEFTLPKATILTQIEIGNYPNQTFLNVDGTFKMQGWDGTQWGDIGITQVIANTTPINATNNSIKFDMVHNFSAYSKYRIFGVNAKGSGVWANEAYFTQKTCTDTDKDGDGIPNRLDLDSDDDGCADAIEASASSTAKSITVYPTGTDANNNGLNDNYESATLAGAYNYESTYTDYALLNAINACLDTDDDGIIDLKDLDDDNDGILDRDEMSACSTLTTPIAVTASASGWGGLADYTINNSGLSGTGLEAVTAVPNTLSDTYFRAEPNTTATLEYTLPANTSVGGVVVWASDAFNYGGGDGPIKDFKVEVIYNGVITYTSEIFTTKQPIGAGSNTGAQVFYLNKTFVNPSKIRLQVLTGWYDVNDNNSIQVGTETITAGTIRSAYNMTLGEFKVICAPVDLDTDGDGTPDRLDLDSDDDGCSDANEAYGLSTAEGTDGNMYYGTGNPPAVNADGTVVAASYTGDYTSVITPGSASTITAQPAIQEKAPGDVATYTASITEGSGTTSLQWQVSTDAGATWTDLVNSATGSTDLTTLAGVNTNTLTITGVQGEMDGYRYRLAISQSDFACGDIFTNPAALKIGGMPKVVDDIAVAEEGENATGNVLGNDTDALGGDAITVLSFSIDGLEDTNGDPIVFTAGTTATIPGVGTLLVGADGAFTFVPEPNFKGSVPVVTYTAEDDVANTTNTGTLAITITELNRAPEANDQTLTVDEDATELTGNLITGGGATDENTADVLSITDFTVGGVTYNAGSTADIAGVGSITINSDGSFTFVPALNYNGPVPAIGYTVADGKGGTDTANLAITVNPVNDAPLAADDVVSSDQGEPATGNVLNNDTDLEGATLLVTEFVVGGQEITVDPTTGGTAVLDGVGTIVMQADGSFVFTPDPAYTGKVPVLTYTVTDGTLETTADLQLVVEPVPDAPTAVNDIASVAEDGTLACTTGACNLLANDTSDPRFDGSPGFPILTLSITQISFVVGGETFTYPVGVESVIPGVGTIKVNADGTYEFKPNQNYAGPVPAITYTITDGEGNTAEADLLISITAVNDAPMAVDDNVITRKNETVVSNLLTNDSDIDDERTELKVTQFVVNGETITVDPTAGGTKTIAGVGTVTIKADGSLEFVPATNYTGAVPVITYTVSDGESTSTADLNLKINEANQVPVANDDLVTADDQTPATGNVLDNDTDNDGDDLTVVSFTINGVTYPAGAIVDVENEEGVVIEGVGVFLMRPDGSYTFVPVSGFEGEVPVISYLISDGFGGTSTADLKITVELKDSDGDGVSDHQEKLDGTNIYNGCDYDINKQDLSLVTDAWKDLDCDGDGFTNGEEIANNTDSNEPCDYDVATFDAEKVTSAWEALDCDQDGLTNGNELALGSNPLAVDTDGDGNPDATDPHVTTPTATNDVASVSFGSSSVVNVLANDDYLPGAAITLTQVGGTAAGTVSFNPLTGEMTYTPTQGESDKV</sequence>
<evidence type="ECO:0000256" key="4">
    <source>
        <dbReference type="ARBA" id="ARBA00022837"/>
    </source>
</evidence>
<evidence type="ECO:0000256" key="3">
    <source>
        <dbReference type="ARBA" id="ARBA00022729"/>
    </source>
</evidence>
<feature type="domain" description="RapA2 cadherin-like" evidence="6">
    <location>
        <begin position="958"/>
        <end position="1055"/>
    </location>
</feature>
<feature type="domain" description="RapA2 cadherin-like" evidence="6">
    <location>
        <begin position="1194"/>
        <end position="1282"/>
    </location>
</feature>
<feature type="domain" description="RapA2 cadherin-like" evidence="6">
    <location>
        <begin position="1084"/>
        <end position="1168"/>
    </location>
</feature>
<dbReference type="InterPro" id="IPR059100">
    <property type="entry name" value="TSP3_bac"/>
</dbReference>
<evidence type="ECO:0000256" key="5">
    <source>
        <dbReference type="SAM" id="MobiDB-lite"/>
    </source>
</evidence>
<dbReference type="InterPro" id="IPR018247">
    <property type="entry name" value="EF_Hand_1_Ca_BS"/>
</dbReference>
<gene>
    <name evidence="7" type="ORF">GHT06_003267</name>
</gene>
<comment type="subcellular location">
    <subcellularLocation>
        <location evidence="1">Secreted</location>
    </subcellularLocation>
</comment>